<dbReference type="STRING" id="1915309.AXG55_08175"/>
<evidence type="ECO:0000313" key="1">
    <source>
        <dbReference type="EMBL" id="APJ03884.1"/>
    </source>
</evidence>
<dbReference type="RefSeq" id="WP_148697626.1">
    <property type="nucleotide sequence ID" value="NZ_CP017834.1"/>
</dbReference>
<evidence type="ECO:0000313" key="2">
    <source>
        <dbReference type="Proteomes" id="UP000184731"/>
    </source>
</evidence>
<dbReference type="AlphaFoldDB" id="A0A1L4D117"/>
<dbReference type="Proteomes" id="UP000184731">
    <property type="component" value="Chromosome"/>
</dbReference>
<keyword evidence="2" id="KW-1185">Reference proteome</keyword>
<accession>A0A1L4D117</accession>
<reference evidence="1 2" key="1">
    <citation type="submission" date="2016-10" db="EMBL/GenBank/DDBJ databases">
        <title>Silvanigrella aquatica sp. nov., isolated from a freshwater lake located in the Black Forest, Germany, description of Silvanigrellaceae fam. nov., Silvanigrellales ord. nov., reclassification of the order Bdellovibrionales in the class Oligoflexia, reclassification of the families Bacteriovoracaceae and Halobacteriovoraceae in the new order Bacteriovoracales ord. nov., and reclassification of the family Pseudobacteriovoracaceae in the order Oligoflexiales.</title>
        <authorList>
            <person name="Hahn M.W."/>
            <person name="Schmidt J."/>
            <person name="Koll U."/>
            <person name="Rohde M."/>
            <person name="Verbag S."/>
            <person name="Pitt A."/>
            <person name="Nakai R."/>
            <person name="Naganuma T."/>
            <person name="Lang E."/>
        </authorList>
    </citation>
    <scope>NUCLEOTIDE SEQUENCE [LARGE SCALE GENOMIC DNA]</scope>
    <source>
        <strain evidence="1 2">MWH-Nonnen-W8red</strain>
    </source>
</reference>
<dbReference type="InterPro" id="IPR003787">
    <property type="entry name" value="Sulphur_relay_DsrE/F-like"/>
</dbReference>
<dbReference type="InterPro" id="IPR027396">
    <property type="entry name" value="DsrEFH-like"/>
</dbReference>
<gene>
    <name evidence="1" type="ORF">AXG55_08175</name>
</gene>
<name>A0A1L4D117_9BACT</name>
<protein>
    <submittedName>
        <fullName evidence="1">FeS-binding protein</fullName>
    </submittedName>
</protein>
<dbReference type="OrthoDB" id="8536028at2"/>
<dbReference type="SUPFAM" id="SSF75169">
    <property type="entry name" value="DsrEFH-like"/>
    <property type="match status" value="1"/>
</dbReference>
<dbReference type="Gene3D" id="3.40.1260.10">
    <property type="entry name" value="DsrEFH-like"/>
    <property type="match status" value="1"/>
</dbReference>
<dbReference type="Pfam" id="PF02635">
    <property type="entry name" value="DsrE"/>
    <property type="match status" value="1"/>
</dbReference>
<dbReference type="EMBL" id="CP017834">
    <property type="protein sequence ID" value="APJ03884.1"/>
    <property type="molecule type" value="Genomic_DNA"/>
</dbReference>
<sequence>MSTKKKLTFVLMDPPFESARSTTALRLIGIAVNKGIDVNVFAYEGAVSLAFAGQKPHSNPVHGRSVEEEDHPTTKDWIAAIYEQAKISGSKIDWVQCGFCVDERGAGEYAPEMRRNGPTELLKFIENSDNVLVIPTR</sequence>
<proteinExistence type="predicted"/>
<organism evidence="1 2">
    <name type="scientific">Silvanigrella aquatica</name>
    <dbReference type="NCBI Taxonomy" id="1915309"/>
    <lineage>
        <taxon>Bacteria</taxon>
        <taxon>Pseudomonadati</taxon>
        <taxon>Bdellovibrionota</taxon>
        <taxon>Oligoflexia</taxon>
        <taxon>Silvanigrellales</taxon>
        <taxon>Silvanigrellaceae</taxon>
        <taxon>Silvanigrella</taxon>
    </lineage>
</organism>
<dbReference type="KEGG" id="saqi:AXG55_08175"/>